<dbReference type="EMBL" id="FOEH01000001">
    <property type="protein sequence ID" value="SEP67567.1"/>
    <property type="molecule type" value="Genomic_DNA"/>
</dbReference>
<reference evidence="1 2" key="1">
    <citation type="submission" date="2016-10" db="EMBL/GenBank/DDBJ databases">
        <authorList>
            <person name="Varghese N."/>
            <person name="Submissions S."/>
        </authorList>
    </citation>
    <scope>NUCLEOTIDE SEQUENCE [LARGE SCALE GENOMIC DNA]</scope>
    <source>
        <strain evidence="1 2">CGMCC 1.7734</strain>
    </source>
</reference>
<dbReference type="Proteomes" id="UP000198733">
    <property type="component" value="Unassembled WGS sequence"/>
</dbReference>
<organism evidence="1 2">
    <name type="scientific">Virgibacillus subterraneus</name>
    <dbReference type="NCBI Taxonomy" id="621109"/>
    <lineage>
        <taxon>Bacteria</taxon>
        <taxon>Bacillati</taxon>
        <taxon>Bacillota</taxon>
        <taxon>Bacilli</taxon>
        <taxon>Bacillales</taxon>
        <taxon>Bacillaceae</taxon>
        <taxon>Virgibacillus</taxon>
    </lineage>
</organism>
<sequence>MLKIHKPQIIKTNTGVRIQTAFEDERSIDTLWYEVEEEYSEYLTDETADGFLVGLLFYALKNGYDIEVVAPVSQNLYYSLNNYLLPLLAEVYGYSNINIYCSELITEPIENKGAVGTGLSCGIDSFATIIDHLDDKCPENYKITYYTFFNVGSHGDNGGEKARKFFRERAKITSEYAREIGKEFISVDSNISEVLHMNFKQTNTLRSLSAVLILQKLFKVYYYSSSVPLKRFRLVKEDTGAFDIFNMSMLSTETIRFFSGCPFMTRIEKTELVANYKPSYRYLNVCYFNKYNCGKCPKCLKTLLILEVIGKIECYSNVFNLKAYYSSRHQYIATVLAKRKSVKSLQEVYEEMLVRDFTIPFSSKFMAFGYIIKFYFISKFMGKGTYTRLRNLWSGHFKRKVS</sequence>
<evidence type="ECO:0000313" key="2">
    <source>
        <dbReference type="Proteomes" id="UP000198733"/>
    </source>
</evidence>
<gene>
    <name evidence="1" type="ORF">SAMN05216232_0544</name>
</gene>
<accession>A0A1H8ZTH3</accession>
<proteinExistence type="predicted"/>
<protein>
    <submittedName>
        <fullName evidence="1">Uncharacterized protein</fullName>
    </submittedName>
</protein>
<comment type="caution">
    <text evidence="1">The sequence shown here is derived from an EMBL/GenBank/DDBJ whole genome shotgun (WGS) entry which is preliminary data.</text>
</comment>
<dbReference type="RefSeq" id="WP_092502051.1">
    <property type="nucleotide sequence ID" value="NZ_FOEH01000001.1"/>
</dbReference>
<evidence type="ECO:0000313" key="1">
    <source>
        <dbReference type="EMBL" id="SEP67567.1"/>
    </source>
</evidence>
<keyword evidence="2" id="KW-1185">Reference proteome</keyword>
<name>A0A1H8ZTH3_9BACI</name>